<dbReference type="EMBL" id="JBHSHE010000013">
    <property type="protein sequence ID" value="MFC4715150.1"/>
    <property type="molecule type" value="Genomic_DNA"/>
</dbReference>
<protein>
    <submittedName>
        <fullName evidence="1">Uncharacterized protein</fullName>
    </submittedName>
</protein>
<comment type="caution">
    <text evidence="1">The sequence shown here is derived from an EMBL/GenBank/DDBJ whole genome shotgun (WGS) entry which is preliminary data.</text>
</comment>
<proteinExistence type="predicted"/>
<gene>
    <name evidence="1" type="ORF">ACFO7V_03220</name>
</gene>
<name>A0ABV9MHQ8_9MICC</name>
<evidence type="ECO:0000313" key="1">
    <source>
        <dbReference type="EMBL" id="MFC4715150.1"/>
    </source>
</evidence>
<keyword evidence="2" id="KW-1185">Reference proteome</keyword>
<organism evidence="1 2">
    <name type="scientific">Glutamicibacter bergerei</name>
    <dbReference type="NCBI Taxonomy" id="256702"/>
    <lineage>
        <taxon>Bacteria</taxon>
        <taxon>Bacillati</taxon>
        <taxon>Actinomycetota</taxon>
        <taxon>Actinomycetes</taxon>
        <taxon>Micrococcales</taxon>
        <taxon>Micrococcaceae</taxon>
        <taxon>Glutamicibacter</taxon>
    </lineage>
</organism>
<sequence length="54" mass="6126">MKKRIVHHFESPWQHRAFGAFLVLRMQPDAKDSLSLRGVVLIARGSFVGGSEFD</sequence>
<evidence type="ECO:0000313" key="2">
    <source>
        <dbReference type="Proteomes" id="UP001595884"/>
    </source>
</evidence>
<reference evidence="2" key="1">
    <citation type="journal article" date="2019" name="Int. J. Syst. Evol. Microbiol.">
        <title>The Global Catalogue of Microorganisms (GCM) 10K type strain sequencing project: providing services to taxonomists for standard genome sequencing and annotation.</title>
        <authorList>
            <consortium name="The Broad Institute Genomics Platform"/>
            <consortium name="The Broad Institute Genome Sequencing Center for Infectious Disease"/>
            <person name="Wu L."/>
            <person name="Ma J."/>
        </authorList>
    </citation>
    <scope>NUCLEOTIDE SEQUENCE [LARGE SCALE GENOMIC DNA]</scope>
    <source>
        <strain evidence="2">CGMCC 1.12849</strain>
    </source>
</reference>
<accession>A0ABV9MHQ8</accession>
<dbReference type="Proteomes" id="UP001595884">
    <property type="component" value="Unassembled WGS sequence"/>
</dbReference>